<evidence type="ECO:0000259" key="12">
    <source>
        <dbReference type="Pfam" id="PF02223"/>
    </source>
</evidence>
<comment type="similarity">
    <text evidence="1 11">Belongs to the thymidylate kinase family.</text>
</comment>
<dbReference type="SUPFAM" id="SSF52540">
    <property type="entry name" value="P-loop containing nucleoside triphosphate hydrolases"/>
    <property type="match status" value="1"/>
</dbReference>
<evidence type="ECO:0000256" key="2">
    <source>
        <dbReference type="ARBA" id="ARBA00012980"/>
    </source>
</evidence>
<evidence type="ECO:0000256" key="7">
    <source>
        <dbReference type="ARBA" id="ARBA00022777"/>
    </source>
</evidence>
<keyword evidence="6 11" id="KW-0547">Nucleotide-binding</keyword>
<evidence type="ECO:0000256" key="8">
    <source>
        <dbReference type="ARBA" id="ARBA00022840"/>
    </source>
</evidence>
<dbReference type="Gene3D" id="3.40.50.300">
    <property type="entry name" value="P-loop containing nucleotide triphosphate hydrolases"/>
    <property type="match status" value="1"/>
</dbReference>
<keyword evidence="8 11" id="KW-0067">ATP-binding</keyword>
<dbReference type="PANTHER" id="PTHR10344:SF4">
    <property type="entry name" value="UMP-CMP KINASE 2, MITOCHONDRIAL"/>
    <property type="match status" value="1"/>
</dbReference>
<gene>
    <name evidence="11 13" type="primary">tmk</name>
    <name evidence="13" type="ORF">SIN8267_00213</name>
</gene>
<evidence type="ECO:0000256" key="9">
    <source>
        <dbReference type="ARBA" id="ARBA00029962"/>
    </source>
</evidence>
<feature type="binding site" evidence="11">
    <location>
        <begin position="16"/>
        <end position="23"/>
    </location>
    <ligand>
        <name>ATP</name>
        <dbReference type="ChEBI" id="CHEBI:30616"/>
    </ligand>
</feature>
<dbReference type="Pfam" id="PF02223">
    <property type="entry name" value="Thymidylate_kin"/>
    <property type="match status" value="1"/>
</dbReference>
<dbReference type="RefSeq" id="WP_237442818.1">
    <property type="nucleotide sequence ID" value="NZ_CAKLPX010000001.1"/>
</dbReference>
<dbReference type="CDD" id="cd01672">
    <property type="entry name" value="TMPK"/>
    <property type="match status" value="1"/>
</dbReference>
<dbReference type="HAMAP" id="MF_00165">
    <property type="entry name" value="Thymidylate_kinase"/>
    <property type="match status" value="1"/>
</dbReference>
<protein>
    <recommendedName>
        <fullName evidence="3 11">Thymidylate kinase</fullName>
        <ecNumber evidence="2 11">2.7.4.9</ecNumber>
    </recommendedName>
    <alternativeName>
        <fullName evidence="9 11">dTMP kinase</fullName>
    </alternativeName>
</protein>
<comment type="catalytic activity">
    <reaction evidence="10 11">
        <text>dTMP + ATP = dTDP + ADP</text>
        <dbReference type="Rhea" id="RHEA:13517"/>
        <dbReference type="ChEBI" id="CHEBI:30616"/>
        <dbReference type="ChEBI" id="CHEBI:58369"/>
        <dbReference type="ChEBI" id="CHEBI:63528"/>
        <dbReference type="ChEBI" id="CHEBI:456216"/>
        <dbReference type="EC" id="2.7.4.9"/>
    </reaction>
</comment>
<comment type="caution">
    <text evidence="13">The sequence shown here is derived from an EMBL/GenBank/DDBJ whole genome shotgun (WGS) entry which is preliminary data.</text>
</comment>
<evidence type="ECO:0000256" key="10">
    <source>
        <dbReference type="ARBA" id="ARBA00048743"/>
    </source>
</evidence>
<evidence type="ECO:0000313" key="14">
    <source>
        <dbReference type="Proteomes" id="UP000838100"/>
    </source>
</evidence>
<accession>A0ABN8EES5</accession>
<proteinExistence type="inferred from homology"/>
<name>A0ABN8EES5_9GAMM</name>
<dbReference type="InterPro" id="IPR018094">
    <property type="entry name" value="Thymidylate_kinase"/>
</dbReference>
<reference evidence="13" key="1">
    <citation type="submission" date="2021-12" db="EMBL/GenBank/DDBJ databases">
        <authorList>
            <person name="Rodrigo-Torres L."/>
            <person name="Arahal R. D."/>
            <person name="Lucena T."/>
        </authorList>
    </citation>
    <scope>NUCLEOTIDE SEQUENCE</scope>
    <source>
        <strain evidence="13">CECT 8267</strain>
    </source>
</reference>
<comment type="function">
    <text evidence="11">Phosphorylation of dTMP to form dTDP in both de novo and salvage pathways of dTTP synthesis.</text>
</comment>
<dbReference type="NCBIfam" id="TIGR00041">
    <property type="entry name" value="DTMP_kinase"/>
    <property type="match status" value="1"/>
</dbReference>
<organism evidence="13 14">
    <name type="scientific">Sinobacterium norvegicum</name>
    <dbReference type="NCBI Taxonomy" id="1641715"/>
    <lineage>
        <taxon>Bacteria</taxon>
        <taxon>Pseudomonadati</taxon>
        <taxon>Pseudomonadota</taxon>
        <taxon>Gammaproteobacteria</taxon>
        <taxon>Cellvibrionales</taxon>
        <taxon>Spongiibacteraceae</taxon>
        <taxon>Sinobacterium</taxon>
    </lineage>
</organism>
<evidence type="ECO:0000256" key="5">
    <source>
        <dbReference type="ARBA" id="ARBA00022727"/>
    </source>
</evidence>
<evidence type="ECO:0000256" key="11">
    <source>
        <dbReference type="HAMAP-Rule" id="MF_00165"/>
    </source>
</evidence>
<sequence length="215" mass="23966">MSLETKTKPLFITIEGGEGVGKTTNVEYIKQLLNASGTEFIHTREPGGTPLAEELRELLLSKRGEQVDEMAELLLVFAARSQHLNTKILPALSRGEWVLCDRFTDATYAYQGCGRNMSTALIEQLEQTVQQGVQPDLTLLLDVPVEIGMERARQRGELDRFESEQLAFFHRVREGYLRRAADNPQRFAVIDASQPLADVQAQIAGVILPMLANTP</sequence>
<keyword evidence="4 11" id="KW-0808">Transferase</keyword>
<keyword evidence="5 11" id="KW-0545">Nucleotide biosynthesis</keyword>
<feature type="domain" description="Thymidylate kinase-like" evidence="12">
    <location>
        <begin position="14"/>
        <end position="203"/>
    </location>
</feature>
<dbReference type="InterPro" id="IPR027417">
    <property type="entry name" value="P-loop_NTPase"/>
</dbReference>
<dbReference type="Proteomes" id="UP000838100">
    <property type="component" value="Unassembled WGS sequence"/>
</dbReference>
<dbReference type="PANTHER" id="PTHR10344">
    <property type="entry name" value="THYMIDYLATE KINASE"/>
    <property type="match status" value="1"/>
</dbReference>
<dbReference type="EMBL" id="CAKLPX010000001">
    <property type="protein sequence ID" value="CAH0990128.1"/>
    <property type="molecule type" value="Genomic_DNA"/>
</dbReference>
<evidence type="ECO:0000256" key="4">
    <source>
        <dbReference type="ARBA" id="ARBA00022679"/>
    </source>
</evidence>
<dbReference type="GO" id="GO:0004798">
    <property type="term" value="F:dTMP kinase activity"/>
    <property type="evidence" value="ECO:0007669"/>
    <property type="project" value="UniProtKB-EC"/>
</dbReference>
<evidence type="ECO:0000256" key="6">
    <source>
        <dbReference type="ARBA" id="ARBA00022741"/>
    </source>
</evidence>
<keyword evidence="7 11" id="KW-0418">Kinase</keyword>
<evidence type="ECO:0000256" key="3">
    <source>
        <dbReference type="ARBA" id="ARBA00017144"/>
    </source>
</evidence>
<evidence type="ECO:0000313" key="13">
    <source>
        <dbReference type="EMBL" id="CAH0990128.1"/>
    </source>
</evidence>
<dbReference type="InterPro" id="IPR039430">
    <property type="entry name" value="Thymidylate_kin-like_dom"/>
</dbReference>
<keyword evidence="14" id="KW-1185">Reference proteome</keyword>
<evidence type="ECO:0000256" key="1">
    <source>
        <dbReference type="ARBA" id="ARBA00009776"/>
    </source>
</evidence>
<dbReference type="EC" id="2.7.4.9" evidence="2 11"/>